<evidence type="ECO:0000313" key="10">
    <source>
        <dbReference type="EnsemblMetazoa" id="XP_014259037.1"/>
    </source>
</evidence>
<dbReference type="InterPro" id="IPR048866">
    <property type="entry name" value="ORC5_lid"/>
</dbReference>
<dbReference type="GO" id="GO:0003688">
    <property type="term" value="F:DNA replication origin binding"/>
    <property type="evidence" value="ECO:0007669"/>
    <property type="project" value="TreeGrafter"/>
</dbReference>
<dbReference type="InterPro" id="IPR041664">
    <property type="entry name" value="AAA_16"/>
</dbReference>
<dbReference type="KEGG" id="clec:106672263"/>
<keyword evidence="6" id="KW-0539">Nucleus</keyword>
<dbReference type="EnsemblMetazoa" id="XM_014403551.2">
    <property type="protein sequence ID" value="XP_014259037.1"/>
    <property type="gene ID" value="LOC106672263"/>
</dbReference>
<dbReference type="InterPro" id="IPR027417">
    <property type="entry name" value="P-loop_NTPase"/>
</dbReference>
<dbReference type="RefSeq" id="XP_014259037.1">
    <property type="nucleotide sequence ID" value="XM_014403551.2"/>
</dbReference>
<name>A0A8I6SDZ4_CIMLE</name>
<proteinExistence type="inferred from homology"/>
<dbReference type="Proteomes" id="UP000494040">
    <property type="component" value="Unassembled WGS sequence"/>
</dbReference>
<dbReference type="AlphaFoldDB" id="A0A8I6SDZ4"/>
<dbReference type="Gene3D" id="3.40.50.300">
    <property type="entry name" value="P-loop containing nucleotide triphosphate hydrolases"/>
    <property type="match status" value="1"/>
</dbReference>
<dbReference type="PANTHER" id="PTHR12705:SF0">
    <property type="entry name" value="ORIGIN RECOGNITION COMPLEX SUBUNIT 5"/>
    <property type="match status" value="1"/>
</dbReference>
<dbReference type="InterPro" id="IPR020796">
    <property type="entry name" value="ORC5"/>
</dbReference>
<comment type="subcellular location">
    <subcellularLocation>
        <location evidence="1">Nucleus</location>
    </subcellularLocation>
</comment>
<feature type="domain" description="ORC5 lid" evidence="9">
    <location>
        <begin position="191"/>
        <end position="250"/>
    </location>
</feature>
<dbReference type="OrthoDB" id="365981at2759"/>
<keyword evidence="4" id="KW-0547">Nucleotide-binding</keyword>
<evidence type="ECO:0000313" key="11">
    <source>
        <dbReference type="Proteomes" id="UP000494040"/>
    </source>
</evidence>
<dbReference type="PANTHER" id="PTHR12705">
    <property type="entry name" value="ORIGIN RECOGNITION COMPLEX SUBUNIT 5"/>
    <property type="match status" value="1"/>
</dbReference>
<dbReference type="SUPFAM" id="SSF52540">
    <property type="entry name" value="P-loop containing nucleoside triphosphate hydrolases"/>
    <property type="match status" value="1"/>
</dbReference>
<reference evidence="10" key="1">
    <citation type="submission" date="2022-01" db="UniProtKB">
        <authorList>
            <consortium name="EnsemblMetazoa"/>
        </authorList>
    </citation>
    <scope>IDENTIFICATION</scope>
</reference>
<evidence type="ECO:0000256" key="2">
    <source>
        <dbReference type="ARBA" id="ARBA00006269"/>
    </source>
</evidence>
<accession>A0A8I6SDZ4</accession>
<evidence type="ECO:0000256" key="5">
    <source>
        <dbReference type="ARBA" id="ARBA00022840"/>
    </source>
</evidence>
<evidence type="ECO:0000259" key="9">
    <source>
        <dbReference type="Pfam" id="PF21639"/>
    </source>
</evidence>
<keyword evidence="11" id="KW-1185">Reference proteome</keyword>
<comment type="similarity">
    <text evidence="2">Belongs to the ORC5 family.</text>
</comment>
<keyword evidence="5" id="KW-0067">ATP-binding</keyword>
<dbReference type="InterPro" id="IPR047088">
    <property type="entry name" value="ORC5_C"/>
</dbReference>
<dbReference type="Pfam" id="PF14630">
    <property type="entry name" value="ORC5_C"/>
    <property type="match status" value="1"/>
</dbReference>
<dbReference type="Pfam" id="PF13191">
    <property type="entry name" value="AAA_16"/>
    <property type="match status" value="1"/>
</dbReference>
<dbReference type="GeneID" id="106672263"/>
<dbReference type="OMA" id="QLRRWHG"/>
<evidence type="ECO:0000256" key="1">
    <source>
        <dbReference type="ARBA" id="ARBA00004123"/>
    </source>
</evidence>
<organism evidence="10 11">
    <name type="scientific">Cimex lectularius</name>
    <name type="common">Bed bug</name>
    <name type="synonym">Acanthia lectularia</name>
    <dbReference type="NCBI Taxonomy" id="79782"/>
    <lineage>
        <taxon>Eukaryota</taxon>
        <taxon>Metazoa</taxon>
        <taxon>Ecdysozoa</taxon>
        <taxon>Arthropoda</taxon>
        <taxon>Hexapoda</taxon>
        <taxon>Insecta</taxon>
        <taxon>Pterygota</taxon>
        <taxon>Neoptera</taxon>
        <taxon>Paraneoptera</taxon>
        <taxon>Hemiptera</taxon>
        <taxon>Heteroptera</taxon>
        <taxon>Panheteroptera</taxon>
        <taxon>Cimicomorpha</taxon>
        <taxon>Cimicidae</taxon>
        <taxon>Cimex</taxon>
    </lineage>
</organism>
<protein>
    <recommendedName>
        <fullName evidence="12">Origin recognition complex subunit 5</fullName>
    </recommendedName>
</protein>
<evidence type="ECO:0000256" key="3">
    <source>
        <dbReference type="ARBA" id="ARBA00022705"/>
    </source>
</evidence>
<feature type="domain" description="Origin recognition complex subunit 5 C-terminal" evidence="8">
    <location>
        <begin position="283"/>
        <end position="412"/>
    </location>
</feature>
<dbReference type="GO" id="GO:0005664">
    <property type="term" value="C:nuclear origin of replication recognition complex"/>
    <property type="evidence" value="ECO:0007669"/>
    <property type="project" value="TreeGrafter"/>
</dbReference>
<dbReference type="CTD" id="5001"/>
<evidence type="ECO:0000259" key="8">
    <source>
        <dbReference type="Pfam" id="PF14630"/>
    </source>
</evidence>
<keyword evidence="3" id="KW-0235">DNA replication</keyword>
<evidence type="ECO:0000259" key="7">
    <source>
        <dbReference type="Pfam" id="PF13191"/>
    </source>
</evidence>
<evidence type="ECO:0000256" key="4">
    <source>
        <dbReference type="ARBA" id="ARBA00022741"/>
    </source>
</evidence>
<dbReference type="GO" id="GO:0006270">
    <property type="term" value="P:DNA replication initiation"/>
    <property type="evidence" value="ECO:0007669"/>
    <property type="project" value="TreeGrafter"/>
</dbReference>
<evidence type="ECO:0008006" key="12">
    <source>
        <dbReference type="Google" id="ProtNLM"/>
    </source>
</evidence>
<evidence type="ECO:0000256" key="6">
    <source>
        <dbReference type="ARBA" id="ARBA00023242"/>
    </source>
</evidence>
<sequence>MDKFKCRKRQINQLIELYGYQNEYVPNLTFVYGPSAVGKTTLLTEFFKVKASRYAYINCIEFYTQRLLLETILSQLLGTSEGVSCDSLMDLVLQLQIAQSQGYFNVGPQVIILDGVEHLETVCEQYFAFFSALQELSAIYTLSVVFVSSILPEKFNTDLAFVQIDFPQYTKDEILVILKQWKPKDCTEQFYEGYLNSSLSVFLRTTRDLNEMKNLVLSNFNKYQEPVIKGEINENDVTSLWRHIAPYLKDALSTAYLGIYSHGQDSGKEVELITNKTLTTFDLPYYAKYLLIAAYLASYNSPKHDKRLFVKDHGKQKKRVAKRTAKVKIASELLGPRRFSLDRLLAIFYSIMEEKASLTVNLMSQIATLVELKILSKMGDGCIDKPMFKCLVGFQCVDQVSKTLGFQVKKYIMD</sequence>
<feature type="domain" description="Orc1-like AAA ATPase" evidence="7">
    <location>
        <begin position="3"/>
        <end position="84"/>
    </location>
</feature>
<dbReference type="Pfam" id="PF21639">
    <property type="entry name" value="ORC5_lid"/>
    <property type="match status" value="1"/>
</dbReference>